<dbReference type="OrthoDB" id="264015at2759"/>
<keyword evidence="2" id="KW-1133">Transmembrane helix</keyword>
<feature type="transmembrane region" description="Helical" evidence="2">
    <location>
        <begin position="31"/>
        <end position="55"/>
    </location>
</feature>
<evidence type="ECO:0000256" key="1">
    <source>
        <dbReference type="SAM" id="MobiDB-lite"/>
    </source>
</evidence>
<organism evidence="3 4">
    <name type="scientific">Piptocephalis cylindrospora</name>
    <dbReference type="NCBI Taxonomy" id="1907219"/>
    <lineage>
        <taxon>Eukaryota</taxon>
        <taxon>Fungi</taxon>
        <taxon>Fungi incertae sedis</taxon>
        <taxon>Zoopagomycota</taxon>
        <taxon>Zoopagomycotina</taxon>
        <taxon>Zoopagomycetes</taxon>
        <taxon>Zoopagales</taxon>
        <taxon>Piptocephalidaceae</taxon>
        <taxon>Piptocephalis</taxon>
    </lineage>
</organism>
<dbReference type="EMBL" id="KZ987868">
    <property type="protein sequence ID" value="RKP14207.1"/>
    <property type="molecule type" value="Genomic_DNA"/>
</dbReference>
<dbReference type="PANTHER" id="PTHR35152">
    <property type="entry name" value="DOMAIN SIGNALLING PROTEIN, PUTATIVE (AFU_ORTHOLOGUE AFUA_5G11310)-RELATED"/>
    <property type="match status" value="1"/>
</dbReference>
<evidence type="ECO:0000313" key="4">
    <source>
        <dbReference type="Proteomes" id="UP000267251"/>
    </source>
</evidence>
<gene>
    <name evidence="3" type="ORF">BJ684DRAFT_19371</name>
</gene>
<dbReference type="AlphaFoldDB" id="A0A4P9Y5F7"/>
<proteinExistence type="predicted"/>
<reference evidence="4" key="1">
    <citation type="journal article" date="2018" name="Nat. Microbiol.">
        <title>Leveraging single-cell genomics to expand the fungal tree of life.</title>
        <authorList>
            <person name="Ahrendt S.R."/>
            <person name="Quandt C.A."/>
            <person name="Ciobanu D."/>
            <person name="Clum A."/>
            <person name="Salamov A."/>
            <person name="Andreopoulos B."/>
            <person name="Cheng J.F."/>
            <person name="Woyke T."/>
            <person name="Pelin A."/>
            <person name="Henrissat B."/>
            <person name="Reynolds N.K."/>
            <person name="Benny G.L."/>
            <person name="Smith M.E."/>
            <person name="James T.Y."/>
            <person name="Grigoriev I.V."/>
        </authorList>
    </citation>
    <scope>NUCLEOTIDE SEQUENCE [LARGE SCALE GENOMIC DNA]</scope>
</reference>
<dbReference type="PANTHER" id="PTHR35152:SF1">
    <property type="entry name" value="DOMAIN SIGNALLING PROTEIN, PUTATIVE (AFU_ORTHOLOGUE AFUA_5G11310)-RELATED"/>
    <property type="match status" value="1"/>
</dbReference>
<name>A0A4P9Y5F7_9FUNG</name>
<evidence type="ECO:0000256" key="2">
    <source>
        <dbReference type="SAM" id="Phobius"/>
    </source>
</evidence>
<keyword evidence="2" id="KW-0472">Membrane</keyword>
<feature type="transmembrane region" description="Helical" evidence="2">
    <location>
        <begin position="92"/>
        <end position="125"/>
    </location>
</feature>
<evidence type="ECO:0000313" key="3">
    <source>
        <dbReference type="EMBL" id="RKP14207.1"/>
    </source>
</evidence>
<feature type="compositionally biased region" description="Acidic residues" evidence="1">
    <location>
        <begin position="643"/>
        <end position="652"/>
    </location>
</feature>
<protein>
    <submittedName>
        <fullName evidence="3">Uncharacterized protein</fullName>
    </submittedName>
</protein>
<keyword evidence="4" id="KW-1185">Reference proteome</keyword>
<accession>A0A4P9Y5F7</accession>
<feature type="region of interest" description="Disordered" evidence="1">
    <location>
        <begin position="631"/>
        <end position="678"/>
    </location>
</feature>
<feature type="transmembrane region" description="Helical" evidence="2">
    <location>
        <begin position="62"/>
        <end position="80"/>
    </location>
</feature>
<keyword evidence="2" id="KW-0812">Transmembrane</keyword>
<dbReference type="Proteomes" id="UP000267251">
    <property type="component" value="Unassembled WGS sequence"/>
</dbReference>
<sequence length="706" mass="80521">MACVTVWSADLGASQTIIIHDYGHIHHHEGFTFGALAIIIVCMIVSFTVMAAAYPKPTLHRTILMGLLAGACIPVQHYISQLYMRNMSYRCTWWSIVLCTLTSIITFTGFFHLVSSCVFLLIIALLGRRSQVQSRAKNNVNSLALARFDFTGRILLTPKGTLPCQVIQDPNHPEDPWRQTIQRDDLEFRWLWRASRFWTEISQHTGHLFTAWETEDAELEAKMKKRINFSLPWKKPHATDPESSETEPSSVVRLCPAHRFQRNTPSSDIEFHRQGRVLVLCSTIQEHAEIIALTFLGYEFHDPISIASRLSVEMSARKSEMLSGLDHWYSLALSTQQNGLASPTSYSHPQRVANTLRTMESGGRSRRGSITIEPQSAEKIGVLAWILRAGSQNSLDILAPSREPHSLPSISVPGCTLQELHNLWCGYDGGWGNAPLSLFLPCLETGGDACRQGLRAAVNQLIRKMQPLPLEQARLYAYIVEWTRGYPCVALYLFLKTEDTQPGRWRHPWLQRRGRSAPTVHSRITPKDHTWVPWHLWRVMHHTLLHNREIDEKMWSLAVRREYGPLRLILNKSFNWGEDEVSVFLRMEQFIQDQLQAEVTDESRVEDILVNIQLIEEGVVPGEWWEHPIPDTRMYTTGRPEGESQEDQEEDDHIPMEHSTSGYSSPSPPPLRGDQLSNMPSTAKIVDRIGYGDWWMGLMKESLTLG</sequence>